<keyword evidence="2" id="KW-1185">Reference proteome</keyword>
<dbReference type="EMBL" id="RQGD01000034">
    <property type="protein sequence ID" value="TGL57917.1"/>
    <property type="molecule type" value="Genomic_DNA"/>
</dbReference>
<dbReference type="RefSeq" id="WP_135623936.1">
    <property type="nucleotide sequence ID" value="NZ_RQGD01000034.1"/>
</dbReference>
<proteinExistence type="predicted"/>
<protein>
    <submittedName>
        <fullName evidence="1">NRDE family protein</fullName>
    </submittedName>
</protein>
<dbReference type="Proteomes" id="UP000297693">
    <property type="component" value="Unassembled WGS sequence"/>
</dbReference>
<comment type="caution">
    <text evidence="1">The sequence shown here is derived from an EMBL/GenBank/DDBJ whole genome shotgun (WGS) entry which is preliminary data.</text>
</comment>
<dbReference type="PANTHER" id="PTHR17985:SF8">
    <property type="entry name" value="TRANSPORT AND GOLGI ORGANIZATION PROTEIN 2 HOMOLOG"/>
    <property type="match status" value="1"/>
</dbReference>
<reference evidence="1" key="1">
    <citation type="journal article" date="2019" name="PLoS Negl. Trop. Dis.">
        <title>Revisiting the worldwide diversity of Leptospira species in the environment.</title>
        <authorList>
            <person name="Vincent A.T."/>
            <person name="Schiettekatte O."/>
            <person name="Bourhy P."/>
            <person name="Veyrier F.J."/>
            <person name="Picardeau M."/>
        </authorList>
    </citation>
    <scope>NUCLEOTIDE SEQUENCE [LARGE SCALE GENOMIC DNA]</scope>
    <source>
        <strain evidence="1">201702476</strain>
    </source>
</reference>
<evidence type="ECO:0000313" key="1">
    <source>
        <dbReference type="EMBL" id="TGL57917.1"/>
    </source>
</evidence>
<dbReference type="OrthoDB" id="4380123at2"/>
<dbReference type="AlphaFoldDB" id="A0A4R9JXI4"/>
<dbReference type="InterPro" id="IPR008551">
    <property type="entry name" value="TANGO2"/>
</dbReference>
<evidence type="ECO:0000313" key="2">
    <source>
        <dbReference type="Proteomes" id="UP000297693"/>
    </source>
</evidence>
<dbReference type="Pfam" id="PF05742">
    <property type="entry name" value="TANGO2"/>
    <property type="match status" value="1"/>
</dbReference>
<dbReference type="PANTHER" id="PTHR17985">
    <property type="entry name" value="SER/THR-RICH PROTEIN T10 IN DGCR REGION"/>
    <property type="match status" value="1"/>
</dbReference>
<gene>
    <name evidence="1" type="ORF">EHQ58_10975</name>
</gene>
<organism evidence="1 2">
    <name type="scientific">Leptospira ognonensis</name>
    <dbReference type="NCBI Taxonomy" id="2484945"/>
    <lineage>
        <taxon>Bacteria</taxon>
        <taxon>Pseudomonadati</taxon>
        <taxon>Spirochaetota</taxon>
        <taxon>Spirochaetia</taxon>
        <taxon>Leptospirales</taxon>
        <taxon>Leptospiraceae</taxon>
        <taxon>Leptospira</taxon>
    </lineage>
</organism>
<sequence length="261" mass="29586">MCLVLFAKNEWKGFPIVILANRDEFFDRPSQPLHFWDGPPRVLAGKDLISSGTWLGVNEFGKISFITNRRNLRESVPESPRSRGNLVKNFLLSDTSPNKYVSSLQNDYDRYPGFNLFVSDLEENVYVSNKIAHSLSIQNGIHTLSNAEWNTPWPKTEKIKSQFLIVRESSGQGKNLPLDSFFQILADEKQALGEFLPDTGIGKEKELLLSSIRIGLPGYGTRVSTVLAIDEKLCCYLWEKTFAGPSDKLGKIEHFQMQLKK</sequence>
<accession>A0A4R9JXI4</accession>
<name>A0A4R9JXI4_9LEPT</name>